<dbReference type="PROSITE" id="PS51184">
    <property type="entry name" value="JMJC"/>
    <property type="match status" value="1"/>
</dbReference>
<dbReference type="SMART" id="SM00501">
    <property type="entry name" value="BRIGHT"/>
    <property type="match status" value="1"/>
</dbReference>
<dbReference type="SUPFAM" id="SSF46774">
    <property type="entry name" value="ARID-like"/>
    <property type="match status" value="1"/>
</dbReference>
<feature type="domain" description="JmjN" evidence="17">
    <location>
        <begin position="49"/>
        <end position="90"/>
    </location>
</feature>
<comment type="caution">
    <text evidence="19">The sequence shown here is derived from an EMBL/GenBank/DDBJ whole genome shotgun (WGS) entry which is preliminary data.</text>
</comment>
<dbReference type="SMART" id="SM00558">
    <property type="entry name" value="JmjC"/>
    <property type="match status" value="1"/>
</dbReference>
<reference evidence="19 20" key="1">
    <citation type="submission" date="2016-07" db="EMBL/GenBank/DDBJ databases">
        <title>Pervasive Adenine N6-methylation of Active Genes in Fungi.</title>
        <authorList>
            <consortium name="DOE Joint Genome Institute"/>
            <person name="Mondo S.J."/>
            <person name="Dannebaum R.O."/>
            <person name="Kuo R.C."/>
            <person name="Labutti K."/>
            <person name="Haridas S."/>
            <person name="Kuo A."/>
            <person name="Salamov A."/>
            <person name="Ahrendt S.R."/>
            <person name="Lipzen A."/>
            <person name="Sullivan W."/>
            <person name="Andreopoulos W.B."/>
            <person name="Clum A."/>
            <person name="Lindquist E."/>
            <person name="Daum C."/>
            <person name="Ramamoorthy G.K."/>
            <person name="Gryganskyi A."/>
            <person name="Culley D."/>
            <person name="Magnuson J.K."/>
            <person name="James T.Y."/>
            <person name="O'Malley M.A."/>
            <person name="Stajich J.E."/>
            <person name="Spatafora J.W."/>
            <person name="Visel A."/>
            <person name="Grigoriev I.V."/>
        </authorList>
    </citation>
    <scope>NUCLEOTIDE SEQUENCE [LARGE SCALE GENOMIC DNA]</scope>
    <source>
        <strain evidence="19 20">NRRL 3116</strain>
    </source>
</reference>
<feature type="compositionally biased region" description="Basic and acidic residues" evidence="14">
    <location>
        <begin position="1162"/>
        <end position="1177"/>
    </location>
</feature>
<evidence type="ECO:0000256" key="7">
    <source>
        <dbReference type="ARBA" id="ARBA00022771"/>
    </source>
</evidence>
<dbReference type="SMART" id="SM00545">
    <property type="entry name" value="JmjN"/>
    <property type="match status" value="1"/>
</dbReference>
<comment type="cofactor">
    <cofactor evidence="1">
        <name>Fe(2+)</name>
        <dbReference type="ChEBI" id="CHEBI:29033"/>
    </cofactor>
</comment>
<keyword evidence="11" id="KW-0539">Nucleus</keyword>
<comment type="catalytic activity">
    <reaction evidence="12">
        <text>N(6),N(6),N(6)-trimethyl-L-lysyl(4)-[histone H3] + 3 2-oxoglutarate + 3 O2 = L-lysyl(4)-[histone H3] + 3 formaldehyde + 3 succinate + 3 CO2</text>
        <dbReference type="Rhea" id="RHEA:60208"/>
        <dbReference type="Rhea" id="RHEA-COMP:15537"/>
        <dbReference type="Rhea" id="RHEA-COMP:15547"/>
        <dbReference type="ChEBI" id="CHEBI:15379"/>
        <dbReference type="ChEBI" id="CHEBI:16526"/>
        <dbReference type="ChEBI" id="CHEBI:16810"/>
        <dbReference type="ChEBI" id="CHEBI:16842"/>
        <dbReference type="ChEBI" id="CHEBI:29969"/>
        <dbReference type="ChEBI" id="CHEBI:30031"/>
        <dbReference type="ChEBI" id="CHEBI:61961"/>
        <dbReference type="EC" id="1.14.11.67"/>
    </reaction>
</comment>
<dbReference type="Pfam" id="PF02373">
    <property type="entry name" value="JmjC"/>
    <property type="match status" value="1"/>
</dbReference>
<dbReference type="CDD" id="cd15545">
    <property type="entry name" value="PHD_BAZ2A_like"/>
    <property type="match status" value="1"/>
</dbReference>
<evidence type="ECO:0000256" key="5">
    <source>
        <dbReference type="ARBA" id="ARBA00022723"/>
    </source>
</evidence>
<protein>
    <recommendedName>
        <fullName evidence="4">[histone H3]-trimethyl-L-lysine(4) demethylase</fullName>
        <ecNumber evidence="4">1.14.11.67</ecNumber>
    </recommendedName>
</protein>
<feature type="compositionally biased region" description="Low complexity" evidence="14">
    <location>
        <begin position="1529"/>
        <end position="1553"/>
    </location>
</feature>
<dbReference type="Pfam" id="PF08429">
    <property type="entry name" value="PLU-1"/>
    <property type="match status" value="1"/>
</dbReference>
<dbReference type="EC" id="1.14.11.67" evidence="4"/>
<feature type="region of interest" description="Disordered" evidence="14">
    <location>
        <begin position="1793"/>
        <end position="1817"/>
    </location>
</feature>
<feature type="region of interest" description="Disordered" evidence="14">
    <location>
        <begin position="1"/>
        <end position="43"/>
    </location>
</feature>
<keyword evidence="5" id="KW-0479">Metal-binding</keyword>
<feature type="region of interest" description="Disordered" evidence="14">
    <location>
        <begin position="1118"/>
        <end position="1177"/>
    </location>
</feature>
<sequence>MMKQTKARAVSVSSHPKSPPLDMTTVATTAPPESSQSSPPSRIFGLQDAPCYYPTPEEFMEPLKFIESIRPEAEKAGICKIIPPEGWKPRFSLDTEVFRFKTRIQKLNSMEGETRTNLNYLEQLYKFHRQQGHPVLKIPQLDKRPIDLFRLRKEVTARGGYQKVTAGKKWAEIGRGLDYTRKQCTSLSNALKSAYLKVILPYEIYLSKQGKTASENFPNDFKRESSSDPTPQSSQDSPAASVIAMPETRKSKRIKKDPVSCADSQPSSPSNSERTSSEPLSVNRGDDDDDSSDVCEICHKECDLDRMLICDGCELGYHTYCLTPPLQNIPKTDWYCAKCLVAGDDFGFEEGEEYSLHSFQQKCNNFKQSWFEKAGFEDGKVPEDTVEREFWRLVENAYETVEVEYGADLHSTQHGSGFPTLEKHPTDKYSAHPANLNNIPVLPESLFCHIKTDISGMMVPWLYVGMCFSTFCWHNEDHYTYSINYMHWGDTKTWYGVPASDALRFEDTMKKAVPELFKQQPDLLFQLVTMLSPERLVANGVKVLALDQRPGQFVVTFPQAYHAGFNHGFNFAEAVNFAPPDWCQFGLECAQRYKEHRKHPVFSHDELILTTALNDTSIATAYWLQDEMRNLLDRELAHRQVVLKKFPTIKTLLEEEDRPEEEIQCVFCNAYIYISQVGCQCTTKVTCHDHINELCKCDIHGRFMRLRYSEEKLREITQRIIDTAAIPDAWIAKYTKIMMETRVPSLRLLRSLINEADKIPFPIAEAARLRKFMAVANEWVEAATKVLVRKHYHQGRRLTDRAQGSTGKRLEDLQEMLRQVERLRFDCPEIKQLQESIEMIQGFLMDAQRALSKPVYDLTECRELYETGVSMNITMDEIDQLETIVTDLTWIERVSAKGVLQEDFLLICSLIEDAERSGVSSSNPLLKDLIKKRKAGIAWEEQANEILSKNPIDLDELQAVIETGRGFPVPRNVLSKAEHLHNKAMEWQKTVEHLITKSAEPKYEDRPLISELKRALKIVDSLPIIMEHKDMFDKQSKKFDDWFAKCQELLLPSSSKKFVGIELEETLEDMKQNVEACTADEKTPIKQAITSNGDTGIATMASDINDVSLDYKNEGRLSSVHGESSRTHILLKENQSQPKKSMESGEMSSMDEDIPATTSRSQSKEHSGPEASSDPEREDQIYCLCRTSESGMMVECDECHEWYHGPCVRVTKREANTKSNYICPICNLSLVIRRDKPRPTLEQLVKILEDARELRFFTPEVPLLESIVNMAMAFKDRVDKFLKKDVIIQENILEVKAYLRKIEGLEIDLREERDALRMHVLRLCPSSMPVPSVVLSTYPTAPELSTIKSQCICNQHASLGPSTVVDIQHEGGEAMIQCGLCNEWNHTICVSLDLEQVPKLTRFICPVCMIIRKKQYPHGLVHYPGEVQARAAARVQAAKDAGDAKKKKRKPSRDAIDPNTGVALPAPSGTEGKKKRPYKKREKTELLKNDEKVSIKRRKSSGAQSIISTVSTDTNGSPTTLPSFSEGFSFPHDSPSTSSHSPQQHSHQHIPPSQRVPSHTLPSYPSVHGLPLQAAPVSSHYHTSSPQQHQYVTSPSLTNGTYRPYQPSAAIQGHAPQHPLSRGPSQSNTYSYPHSHPHSPPPSSHMRSHAHSPPSHEQNSGTHIYGAHSLGSVRQGHYSPSSHDHHHFSSSKNDRCTDILPHPVRDDLYNDRHSRYVHHRSSLPPTAPSHARSYSGYSNNNNGPANSSLPSVLPPMKNHHPASQVHGLVVSSETEAGGGTGGIIIVKDGFLPLETGSGGETETDDDETHPVASTVGP</sequence>
<evidence type="ECO:0000313" key="19">
    <source>
        <dbReference type="EMBL" id="ORZ20066.1"/>
    </source>
</evidence>
<feature type="region of interest" description="Disordered" evidence="14">
    <location>
        <begin position="1438"/>
        <end position="1696"/>
    </location>
</feature>
<feature type="region of interest" description="Disordered" evidence="14">
    <location>
        <begin position="1718"/>
        <end position="1764"/>
    </location>
</feature>
<dbReference type="Pfam" id="PF00628">
    <property type="entry name" value="PHD"/>
    <property type="match status" value="3"/>
</dbReference>
<comment type="subcellular location">
    <subcellularLocation>
        <location evidence="2">Nucleus</location>
    </subcellularLocation>
</comment>
<organism evidence="19 20">
    <name type="scientific">Lobosporangium transversale</name>
    <dbReference type="NCBI Taxonomy" id="64571"/>
    <lineage>
        <taxon>Eukaryota</taxon>
        <taxon>Fungi</taxon>
        <taxon>Fungi incertae sedis</taxon>
        <taxon>Mucoromycota</taxon>
        <taxon>Mortierellomycotina</taxon>
        <taxon>Mortierellomycetes</taxon>
        <taxon>Mortierellales</taxon>
        <taxon>Mortierellaceae</taxon>
        <taxon>Lobosporangium</taxon>
    </lineage>
</organism>
<feature type="compositionally biased region" description="Low complexity" evidence="14">
    <location>
        <begin position="1733"/>
        <end position="1751"/>
    </location>
</feature>
<dbReference type="PANTHER" id="PTHR10694:SF33">
    <property type="entry name" value="LYSINE-SPECIFIC DEMETHYLASE 5"/>
    <property type="match status" value="1"/>
</dbReference>
<dbReference type="InterPro" id="IPR019786">
    <property type="entry name" value="Zinc_finger_PHD-type_CS"/>
</dbReference>
<dbReference type="SUPFAM" id="SSF51197">
    <property type="entry name" value="Clavaminate synthase-like"/>
    <property type="match status" value="1"/>
</dbReference>
<proteinExistence type="inferred from homology"/>
<name>A0A1Y2GRB1_9FUNG</name>
<keyword evidence="10" id="KW-0408">Iron</keyword>
<feature type="compositionally biased region" description="Polar residues" evidence="14">
    <location>
        <begin position="1623"/>
        <end position="1632"/>
    </location>
</feature>
<dbReference type="GO" id="GO:0006355">
    <property type="term" value="P:regulation of DNA-templated transcription"/>
    <property type="evidence" value="ECO:0007669"/>
    <property type="project" value="TreeGrafter"/>
</dbReference>
<evidence type="ECO:0000256" key="14">
    <source>
        <dbReference type="SAM" id="MobiDB-lite"/>
    </source>
</evidence>
<dbReference type="FunFam" id="1.10.150.60:FF:000016">
    <property type="entry name" value="Putative Lysine-specific demethylase 5B"/>
    <property type="match status" value="1"/>
</dbReference>
<feature type="compositionally biased region" description="Low complexity" evidence="14">
    <location>
        <begin position="31"/>
        <end position="41"/>
    </location>
</feature>
<feature type="compositionally biased region" description="Polar residues" evidence="14">
    <location>
        <begin position="1580"/>
        <end position="1601"/>
    </location>
</feature>
<dbReference type="Pfam" id="PF21323">
    <property type="entry name" value="KDM5_C-hel"/>
    <property type="match status" value="1"/>
</dbReference>
<keyword evidence="20" id="KW-1185">Reference proteome</keyword>
<comment type="similarity">
    <text evidence="3">Belongs to the JARID1 histone demethylase family.</text>
</comment>
<feature type="domain" description="ARID" evidence="16">
    <location>
        <begin position="114"/>
        <end position="207"/>
    </location>
</feature>
<evidence type="ECO:0000256" key="8">
    <source>
        <dbReference type="ARBA" id="ARBA00022833"/>
    </source>
</evidence>
<feature type="region of interest" description="Disordered" evidence="14">
    <location>
        <begin position="215"/>
        <end position="291"/>
    </location>
</feature>
<feature type="compositionally biased region" description="Low complexity" evidence="14">
    <location>
        <begin position="260"/>
        <end position="274"/>
    </location>
</feature>
<dbReference type="InterPro" id="IPR001965">
    <property type="entry name" value="Znf_PHD"/>
</dbReference>
<dbReference type="InterPro" id="IPR011011">
    <property type="entry name" value="Znf_FYVE_PHD"/>
</dbReference>
<dbReference type="InterPro" id="IPR004198">
    <property type="entry name" value="Znf_C5HC2"/>
</dbReference>
<evidence type="ECO:0000256" key="13">
    <source>
        <dbReference type="PROSITE-ProRule" id="PRU00146"/>
    </source>
</evidence>
<dbReference type="Pfam" id="PF02375">
    <property type="entry name" value="JmjN"/>
    <property type="match status" value="1"/>
</dbReference>
<dbReference type="CDD" id="cd15518">
    <property type="entry name" value="PHD_Ecm5p_Lid2p_like"/>
    <property type="match status" value="1"/>
</dbReference>
<dbReference type="STRING" id="64571.A0A1Y2GRB1"/>
<dbReference type="InterPro" id="IPR013083">
    <property type="entry name" value="Znf_RING/FYVE/PHD"/>
</dbReference>
<evidence type="ECO:0000259" key="16">
    <source>
        <dbReference type="PROSITE" id="PS51011"/>
    </source>
</evidence>
<keyword evidence="6" id="KW-0677">Repeat</keyword>
<evidence type="ECO:0000256" key="9">
    <source>
        <dbReference type="ARBA" id="ARBA00023002"/>
    </source>
</evidence>
<dbReference type="InterPro" id="IPR036431">
    <property type="entry name" value="ARID_dom_sf"/>
</dbReference>
<accession>A0A1Y2GRB1</accession>
<evidence type="ECO:0000256" key="6">
    <source>
        <dbReference type="ARBA" id="ARBA00022737"/>
    </source>
</evidence>
<dbReference type="EMBL" id="MCFF01000013">
    <property type="protein sequence ID" value="ORZ20066.1"/>
    <property type="molecule type" value="Genomic_DNA"/>
</dbReference>
<keyword evidence="9" id="KW-0560">Oxidoreductase</keyword>
<dbReference type="Pfam" id="PF01388">
    <property type="entry name" value="ARID"/>
    <property type="match status" value="1"/>
</dbReference>
<evidence type="ECO:0000259" key="15">
    <source>
        <dbReference type="PROSITE" id="PS50016"/>
    </source>
</evidence>
<evidence type="ECO:0000259" key="17">
    <source>
        <dbReference type="PROSITE" id="PS51183"/>
    </source>
</evidence>
<evidence type="ECO:0000256" key="10">
    <source>
        <dbReference type="ARBA" id="ARBA00023004"/>
    </source>
</evidence>
<keyword evidence="7 13" id="KW-0863">Zinc-finger</keyword>
<dbReference type="CDD" id="cd16100">
    <property type="entry name" value="ARID"/>
    <property type="match status" value="1"/>
</dbReference>
<dbReference type="PROSITE" id="PS51183">
    <property type="entry name" value="JMJN"/>
    <property type="match status" value="1"/>
</dbReference>
<evidence type="ECO:0000256" key="1">
    <source>
        <dbReference type="ARBA" id="ARBA00001954"/>
    </source>
</evidence>
<evidence type="ECO:0000256" key="2">
    <source>
        <dbReference type="ARBA" id="ARBA00004123"/>
    </source>
</evidence>
<evidence type="ECO:0000256" key="12">
    <source>
        <dbReference type="ARBA" id="ARBA00048734"/>
    </source>
</evidence>
<dbReference type="Proteomes" id="UP000193648">
    <property type="component" value="Unassembled WGS sequence"/>
</dbReference>
<evidence type="ECO:0000256" key="11">
    <source>
        <dbReference type="ARBA" id="ARBA00023242"/>
    </source>
</evidence>
<dbReference type="InterPro" id="IPR019787">
    <property type="entry name" value="Znf_PHD-finger"/>
</dbReference>
<feature type="compositionally biased region" description="Basic and acidic residues" evidence="14">
    <location>
        <begin position="1482"/>
        <end position="1494"/>
    </location>
</feature>
<dbReference type="GO" id="GO:0000785">
    <property type="term" value="C:chromatin"/>
    <property type="evidence" value="ECO:0007669"/>
    <property type="project" value="TreeGrafter"/>
</dbReference>
<dbReference type="Gene3D" id="3.30.40.10">
    <property type="entry name" value="Zinc/RING finger domain, C3HC4 (zinc finger)"/>
    <property type="match status" value="2"/>
</dbReference>
<dbReference type="PROSITE" id="PS01359">
    <property type="entry name" value="ZF_PHD_1"/>
    <property type="match status" value="2"/>
</dbReference>
<dbReference type="PROSITE" id="PS51011">
    <property type="entry name" value="ARID"/>
    <property type="match status" value="1"/>
</dbReference>
<keyword evidence="8" id="KW-0862">Zinc</keyword>
<evidence type="ECO:0000256" key="4">
    <source>
        <dbReference type="ARBA" id="ARBA00012902"/>
    </source>
</evidence>
<dbReference type="GeneID" id="33571833"/>
<dbReference type="SUPFAM" id="SSF57903">
    <property type="entry name" value="FYVE/PHD zinc finger"/>
    <property type="match status" value="3"/>
</dbReference>
<dbReference type="PANTHER" id="PTHR10694">
    <property type="entry name" value="LYSINE-SPECIFIC DEMETHYLASE"/>
    <property type="match status" value="1"/>
</dbReference>
<dbReference type="OrthoDB" id="1678912at2759"/>
<dbReference type="InterPro" id="IPR013637">
    <property type="entry name" value="Lys_sp_deMease-like_dom"/>
</dbReference>
<dbReference type="SMART" id="SM01014">
    <property type="entry name" value="ARID"/>
    <property type="match status" value="1"/>
</dbReference>
<dbReference type="GO" id="GO:0008270">
    <property type="term" value="F:zinc ion binding"/>
    <property type="evidence" value="ECO:0007669"/>
    <property type="project" value="UniProtKB-KW"/>
</dbReference>
<dbReference type="RefSeq" id="XP_021882606.1">
    <property type="nucleotide sequence ID" value="XM_022029990.1"/>
</dbReference>
<dbReference type="GO" id="GO:0034647">
    <property type="term" value="F:histone H3K4me/H3K4me2/H3K4me3 demethylase activity"/>
    <property type="evidence" value="ECO:0007669"/>
    <property type="project" value="UniProtKB-EC"/>
</dbReference>
<dbReference type="InterPro" id="IPR001606">
    <property type="entry name" value="ARID_dom"/>
</dbReference>
<feature type="domain" description="PHD-type" evidence="15">
    <location>
        <begin position="292"/>
        <end position="342"/>
    </location>
</feature>
<dbReference type="SMART" id="SM00249">
    <property type="entry name" value="PHD"/>
    <property type="match status" value="3"/>
</dbReference>
<dbReference type="InterPro" id="IPR048615">
    <property type="entry name" value="KDM5_C-hel"/>
</dbReference>
<dbReference type="Gene3D" id="1.10.150.60">
    <property type="entry name" value="ARID DNA-binding domain"/>
    <property type="match status" value="1"/>
</dbReference>
<feature type="domain" description="PHD-type" evidence="15">
    <location>
        <begin position="1180"/>
        <end position="1229"/>
    </location>
</feature>
<evidence type="ECO:0000259" key="18">
    <source>
        <dbReference type="PROSITE" id="PS51184"/>
    </source>
</evidence>
<dbReference type="PROSITE" id="PS50016">
    <property type="entry name" value="ZF_PHD_2"/>
    <property type="match status" value="2"/>
</dbReference>
<dbReference type="Pfam" id="PF02928">
    <property type="entry name" value="zf-C5HC2"/>
    <property type="match status" value="1"/>
</dbReference>
<evidence type="ECO:0000256" key="3">
    <source>
        <dbReference type="ARBA" id="ARBA00006801"/>
    </source>
</evidence>
<dbReference type="FunCoup" id="A0A1Y2GRB1">
    <property type="interactions" value="517"/>
</dbReference>
<dbReference type="InParanoid" id="A0A1Y2GRB1"/>
<dbReference type="InterPro" id="IPR003349">
    <property type="entry name" value="JmjN"/>
</dbReference>
<feature type="compositionally biased region" description="Polar residues" evidence="14">
    <location>
        <begin position="1501"/>
        <end position="1523"/>
    </location>
</feature>
<evidence type="ECO:0000313" key="20">
    <source>
        <dbReference type="Proteomes" id="UP000193648"/>
    </source>
</evidence>
<dbReference type="InterPro" id="IPR003347">
    <property type="entry name" value="JmjC_dom"/>
</dbReference>
<gene>
    <name evidence="19" type="ORF">BCR41DRAFT_421168</name>
</gene>
<dbReference type="GO" id="GO:0003677">
    <property type="term" value="F:DNA binding"/>
    <property type="evidence" value="ECO:0007669"/>
    <property type="project" value="InterPro"/>
</dbReference>
<dbReference type="GO" id="GO:0005634">
    <property type="term" value="C:nucleus"/>
    <property type="evidence" value="ECO:0007669"/>
    <property type="project" value="UniProtKB-SubCell"/>
</dbReference>
<feature type="domain" description="JmjC" evidence="18">
    <location>
        <begin position="428"/>
        <end position="594"/>
    </location>
</feature>
<feature type="compositionally biased region" description="Low complexity" evidence="14">
    <location>
        <begin position="227"/>
        <end position="241"/>
    </location>
</feature>
<dbReference type="Gene3D" id="2.60.120.650">
    <property type="entry name" value="Cupin"/>
    <property type="match status" value="1"/>
</dbReference>